<protein>
    <submittedName>
        <fullName evidence="1">Unannotated protein</fullName>
    </submittedName>
</protein>
<organism evidence="1">
    <name type="scientific">freshwater metagenome</name>
    <dbReference type="NCBI Taxonomy" id="449393"/>
    <lineage>
        <taxon>unclassified sequences</taxon>
        <taxon>metagenomes</taxon>
        <taxon>ecological metagenomes</taxon>
    </lineage>
</organism>
<dbReference type="EMBL" id="CAEZWB010000009">
    <property type="protein sequence ID" value="CAB4640375.1"/>
    <property type="molecule type" value="Genomic_DNA"/>
</dbReference>
<sequence>MRVEVTSDSLLRMSHVAPPTFPVAQPLQSLFPEEALVRGRTVLCSGDAAVSLALRVVAAATQAGSWLGVVGVAHFGLMSACEQGVALQRMVLVTPTANKREWASTVAAVADGFELIMLQVPHGVGVADAQRVQARIQSRRNVLVLVDTARKSAPQSVFQPDVVLHTNTTKWHGIEQGAGYVQSREISVAVSGRRVPRAVQRTVHHVG</sequence>
<evidence type="ECO:0000313" key="1">
    <source>
        <dbReference type="EMBL" id="CAB4640375.1"/>
    </source>
</evidence>
<gene>
    <name evidence="1" type="ORF">UFOPK2166_00154</name>
</gene>
<dbReference type="AlphaFoldDB" id="A0A6J6JVM2"/>
<reference evidence="1" key="1">
    <citation type="submission" date="2020-05" db="EMBL/GenBank/DDBJ databases">
        <authorList>
            <person name="Chiriac C."/>
            <person name="Salcher M."/>
            <person name="Ghai R."/>
            <person name="Kavagutti S V."/>
        </authorList>
    </citation>
    <scope>NUCLEOTIDE SEQUENCE</scope>
</reference>
<proteinExistence type="predicted"/>
<name>A0A6J6JVM2_9ZZZZ</name>
<accession>A0A6J6JVM2</accession>